<dbReference type="InterPro" id="IPR051604">
    <property type="entry name" value="Ergot_Alk_Oxidoreductase"/>
</dbReference>
<dbReference type="EMBL" id="MDZA01000437">
    <property type="protein sequence ID" value="OGX82126.1"/>
    <property type="molecule type" value="Genomic_DNA"/>
</dbReference>
<proteinExistence type="predicted"/>
<organism evidence="2 3">
    <name type="scientific">Hymenobacter coccineus</name>
    <dbReference type="NCBI Taxonomy" id="1908235"/>
    <lineage>
        <taxon>Bacteria</taxon>
        <taxon>Pseudomonadati</taxon>
        <taxon>Bacteroidota</taxon>
        <taxon>Cytophagia</taxon>
        <taxon>Cytophagales</taxon>
        <taxon>Hymenobacteraceae</taxon>
        <taxon>Hymenobacter</taxon>
    </lineage>
</organism>
<evidence type="ECO:0000313" key="2">
    <source>
        <dbReference type="EMBL" id="OGX82126.1"/>
    </source>
</evidence>
<dbReference type="SUPFAM" id="SSF51735">
    <property type="entry name" value="NAD(P)-binding Rossmann-fold domains"/>
    <property type="match status" value="1"/>
</dbReference>
<gene>
    <name evidence="2" type="ORF">BEN49_02970</name>
</gene>
<dbReference type="Gene3D" id="3.40.50.720">
    <property type="entry name" value="NAD(P)-binding Rossmann-like Domain"/>
    <property type="match status" value="1"/>
</dbReference>
<comment type="caution">
    <text evidence="2">The sequence shown here is derived from an EMBL/GenBank/DDBJ whole genome shotgun (WGS) entry which is preliminary data.</text>
</comment>
<dbReference type="Proteomes" id="UP000177506">
    <property type="component" value="Unassembled WGS sequence"/>
</dbReference>
<accession>A0A1G1SU52</accession>
<keyword evidence="3" id="KW-1185">Reference proteome</keyword>
<reference evidence="2 3" key="1">
    <citation type="submission" date="2016-08" db="EMBL/GenBank/DDBJ databases">
        <title>Hymenobacter coccineus sp. nov., Hymenobacter lapidarius sp. nov. and Hymenobacter glacialis sp. nov., isolated from Antarctic soil.</title>
        <authorList>
            <person name="Sedlacek I."/>
            <person name="Kralova S."/>
            <person name="Kyrova K."/>
            <person name="Maslanova I."/>
            <person name="Stankova E."/>
            <person name="Vrbovska V."/>
            <person name="Nemec M."/>
            <person name="Bartak M."/>
            <person name="Svec P."/>
            <person name="Busse H.-J."/>
            <person name="Pantucek R."/>
        </authorList>
    </citation>
    <scope>NUCLEOTIDE SEQUENCE [LARGE SCALE GENOMIC DNA]</scope>
    <source>
        <strain evidence="2 3">CCM 8649</strain>
    </source>
</reference>
<evidence type="ECO:0000313" key="3">
    <source>
        <dbReference type="Proteomes" id="UP000177506"/>
    </source>
</evidence>
<dbReference type="RefSeq" id="WP_070746915.1">
    <property type="nucleotide sequence ID" value="NZ_MDZA01000437.1"/>
</dbReference>
<dbReference type="PANTHER" id="PTHR43162">
    <property type="match status" value="1"/>
</dbReference>
<dbReference type="AlphaFoldDB" id="A0A1G1SU52"/>
<dbReference type="InterPro" id="IPR036291">
    <property type="entry name" value="NAD(P)-bd_dom_sf"/>
</dbReference>
<dbReference type="OrthoDB" id="2149806at2"/>
<dbReference type="PANTHER" id="PTHR43162:SF1">
    <property type="entry name" value="PRESTALK A DIFFERENTIATION PROTEIN A"/>
    <property type="match status" value="1"/>
</dbReference>
<protein>
    <submittedName>
        <fullName evidence="2">NAD-dependent dehydratase</fullName>
    </submittedName>
</protein>
<dbReference type="InterPro" id="IPR016040">
    <property type="entry name" value="NAD(P)-bd_dom"/>
</dbReference>
<dbReference type="Gene3D" id="3.90.25.10">
    <property type="entry name" value="UDP-galactose 4-epimerase, domain 1"/>
    <property type="match status" value="1"/>
</dbReference>
<name>A0A1G1SU52_9BACT</name>
<evidence type="ECO:0000259" key="1">
    <source>
        <dbReference type="Pfam" id="PF13460"/>
    </source>
</evidence>
<sequence length="296" mass="31049">MKIVITGSLGNISQPLAKTLVQQGHAVTVISSKADKQAAIEALGATAAIGSLEDAAFVTSTFAGADAVYCMIPPNFGVPDARTHYRTIGQSYVRAIEQAGVRRVVHLSSWGADLAEGTGFILGSHDVENLLNTLAGVAVTHLRAGYLYYNLNNYIGMIKGQGIVGSNYGGEARIVMVAPADVAAAAAEELTRPAVPGSAVRYVASDERTPNEIARVLGAAIGKPDLQWVAFSDAQMQAGLEQRGMPAPAVASMIALGSSIQNGALRRDYDLHKPAAMGQVKLEDFAQQFAAAYHRA</sequence>
<feature type="domain" description="NAD(P)-binding" evidence="1">
    <location>
        <begin position="7"/>
        <end position="192"/>
    </location>
</feature>
<dbReference type="Pfam" id="PF13460">
    <property type="entry name" value="NAD_binding_10"/>
    <property type="match status" value="1"/>
</dbReference>